<feature type="binding site" evidence="6">
    <location>
        <position position="77"/>
    </location>
    <ligand>
        <name>substrate</name>
    </ligand>
</feature>
<evidence type="ECO:0000259" key="8">
    <source>
        <dbReference type="Pfam" id="PF00557"/>
    </source>
</evidence>
<evidence type="ECO:0000256" key="6">
    <source>
        <dbReference type="HAMAP-Rule" id="MF_01974"/>
    </source>
</evidence>
<evidence type="ECO:0000256" key="4">
    <source>
        <dbReference type="ARBA" id="ARBA00022723"/>
    </source>
</evidence>
<evidence type="ECO:0000256" key="5">
    <source>
        <dbReference type="ARBA" id="ARBA00022801"/>
    </source>
</evidence>
<dbReference type="InterPro" id="IPR002467">
    <property type="entry name" value="Pept_M24A_MAP1"/>
</dbReference>
<dbReference type="InterPro" id="IPR036005">
    <property type="entry name" value="Creatinase/aminopeptidase-like"/>
</dbReference>
<sequence length="260" mass="28580">MIYLKTSEEIILMREASKLVSRTLGEVAKWVAPGVTTHKLDTIAREFILDNGGKPACLGYGGFPGTLCIEVNEVVVHGFPSNYALREGDIIGLDCVVELNGYNGDQCYTFPVGDVASEVMRLLKVTKESLYRGIAACKDGNRIGDISNAIQSFCERHGYSIVREMCGHGIGRSMHEDPEVPNYGRKGAGPIIKNGMCIAIEPMVNLGKRNIVIEKDGWQCRTRDRQPSAHFEHTVAVINGETEILTTFDYIEQALGDKAI</sequence>
<keyword evidence="3 6" id="KW-0645">Protease</keyword>
<dbReference type="PANTHER" id="PTHR43330">
    <property type="entry name" value="METHIONINE AMINOPEPTIDASE"/>
    <property type="match status" value="1"/>
</dbReference>
<comment type="caution">
    <text evidence="9">The sequence shown here is derived from an EMBL/GenBank/DDBJ whole genome shotgun (WGS) entry which is preliminary data.</text>
</comment>
<feature type="domain" description="Peptidase M24" evidence="8">
    <location>
        <begin position="12"/>
        <end position="237"/>
    </location>
</feature>
<dbReference type="InterPro" id="IPR000994">
    <property type="entry name" value="Pept_M24"/>
</dbReference>
<comment type="catalytic activity">
    <reaction evidence="6 7">
        <text>Release of N-terminal amino acids, preferentially methionine, from peptides and arylamides.</text>
        <dbReference type="EC" id="3.4.11.18"/>
    </reaction>
</comment>
<feature type="binding site" evidence="6">
    <location>
        <position position="175"/>
    </location>
    <ligand>
        <name>substrate</name>
    </ligand>
</feature>
<feature type="binding site" evidence="6">
    <location>
        <position position="232"/>
    </location>
    <ligand>
        <name>a divalent metal cation</name>
        <dbReference type="ChEBI" id="CHEBI:60240"/>
        <label>2</label>
        <note>catalytic</note>
    </ligand>
</feature>
<evidence type="ECO:0000256" key="1">
    <source>
        <dbReference type="ARBA" id="ARBA00002521"/>
    </source>
</evidence>
<feature type="binding site" evidence="6">
    <location>
        <position position="201"/>
    </location>
    <ligand>
        <name>a divalent metal cation</name>
        <dbReference type="ChEBI" id="CHEBI:60240"/>
        <label>2</label>
        <note>catalytic</note>
    </ligand>
</feature>
<keyword evidence="2 6" id="KW-0031">Aminopeptidase</keyword>
<keyword evidence="5 6" id="KW-0378">Hydrolase</keyword>
<evidence type="ECO:0000256" key="7">
    <source>
        <dbReference type="RuleBase" id="RU003653"/>
    </source>
</evidence>
<evidence type="ECO:0000256" key="2">
    <source>
        <dbReference type="ARBA" id="ARBA00022438"/>
    </source>
</evidence>
<keyword evidence="4 6" id="KW-0479">Metal-binding</keyword>
<dbReference type="PANTHER" id="PTHR43330:SF27">
    <property type="entry name" value="METHIONINE AMINOPEPTIDASE"/>
    <property type="match status" value="1"/>
</dbReference>
<dbReference type="PROSITE" id="PS00680">
    <property type="entry name" value="MAP_1"/>
    <property type="match status" value="1"/>
</dbReference>
<dbReference type="NCBIfam" id="TIGR00500">
    <property type="entry name" value="met_pdase_I"/>
    <property type="match status" value="1"/>
</dbReference>
<gene>
    <name evidence="6 9" type="primary">map</name>
    <name evidence="9" type="ORF">AAK873_07605</name>
</gene>
<dbReference type="Pfam" id="PF00557">
    <property type="entry name" value="Peptidase_M24"/>
    <property type="match status" value="1"/>
</dbReference>
<feature type="binding site" evidence="6">
    <location>
        <position position="105"/>
    </location>
    <ligand>
        <name>a divalent metal cation</name>
        <dbReference type="ChEBI" id="CHEBI:60240"/>
        <label>1</label>
    </ligand>
</feature>
<protein>
    <recommendedName>
        <fullName evidence="6 7">Methionine aminopeptidase</fullName>
        <shortName evidence="6">MAP</shortName>
        <shortName evidence="6">MetAP</shortName>
        <ecNumber evidence="6 7">3.4.11.18</ecNumber>
    </recommendedName>
    <alternativeName>
        <fullName evidence="6">Peptidase M</fullName>
    </alternativeName>
</protein>
<comment type="function">
    <text evidence="1 6">Removes the N-terminal methionine from nascent proteins. The N-terminal methionine is often cleaved when the second residue in the primary sequence is small and uncharged (Met-Ala-, Cys, Gly, Pro, Ser, Thr, or Val). Requires deformylation of the N(alpha)-formylated initiator methionine before it can be hydrolyzed.</text>
</comment>
<feature type="binding site" evidence="6">
    <location>
        <position position="168"/>
    </location>
    <ligand>
        <name>a divalent metal cation</name>
        <dbReference type="ChEBI" id="CHEBI:60240"/>
        <label>2</label>
        <note>catalytic</note>
    </ligand>
</feature>
<organism evidence="9 10">
    <name type="scientific">Heminiphilus faecis</name>
    <dbReference type="NCBI Taxonomy" id="2601703"/>
    <lineage>
        <taxon>Bacteria</taxon>
        <taxon>Pseudomonadati</taxon>
        <taxon>Bacteroidota</taxon>
        <taxon>Bacteroidia</taxon>
        <taxon>Bacteroidales</taxon>
        <taxon>Muribaculaceae</taxon>
        <taxon>Heminiphilus</taxon>
    </lineage>
</organism>
<comment type="subunit">
    <text evidence="6">Monomer.</text>
</comment>
<proteinExistence type="inferred from homology"/>
<accession>A0ABV4CXW6</accession>
<reference evidence="9 10" key="1">
    <citation type="submission" date="2024-03" db="EMBL/GenBank/DDBJ databases">
        <title>Mouse gut bacterial collection (mGBC) of GemPharmatech.</title>
        <authorList>
            <person name="He Y."/>
            <person name="Dong L."/>
            <person name="Wu D."/>
            <person name="Gao X."/>
            <person name="Lin Z."/>
        </authorList>
    </citation>
    <scope>NUCLEOTIDE SEQUENCE [LARGE SCALE GENOMIC DNA]</scope>
    <source>
        <strain evidence="9 10">54-13</strain>
    </source>
</reference>
<feature type="binding site" evidence="6">
    <location>
        <position position="232"/>
    </location>
    <ligand>
        <name>a divalent metal cation</name>
        <dbReference type="ChEBI" id="CHEBI:60240"/>
        <label>1</label>
    </ligand>
</feature>
<dbReference type="PRINTS" id="PR00599">
    <property type="entry name" value="MAPEPTIDASE"/>
</dbReference>
<feature type="binding site" evidence="6">
    <location>
        <position position="94"/>
    </location>
    <ligand>
        <name>a divalent metal cation</name>
        <dbReference type="ChEBI" id="CHEBI:60240"/>
        <label>1</label>
    </ligand>
</feature>
<dbReference type="EMBL" id="JBCLPP010000018">
    <property type="protein sequence ID" value="MEY8245481.1"/>
    <property type="molecule type" value="Genomic_DNA"/>
</dbReference>
<dbReference type="GO" id="GO:0004239">
    <property type="term" value="F:initiator methionyl aminopeptidase activity"/>
    <property type="evidence" value="ECO:0007669"/>
    <property type="project" value="UniProtKB-EC"/>
</dbReference>
<dbReference type="EC" id="3.4.11.18" evidence="6 7"/>
<keyword evidence="10" id="KW-1185">Reference proteome</keyword>
<dbReference type="Proteomes" id="UP001565200">
    <property type="component" value="Unassembled WGS sequence"/>
</dbReference>
<evidence type="ECO:0000256" key="3">
    <source>
        <dbReference type="ARBA" id="ARBA00022670"/>
    </source>
</evidence>
<dbReference type="HAMAP" id="MF_01974">
    <property type="entry name" value="MetAP_1"/>
    <property type="match status" value="1"/>
</dbReference>
<dbReference type="RefSeq" id="WP_369863459.1">
    <property type="nucleotide sequence ID" value="NZ_JBCLPP010000018.1"/>
</dbReference>
<dbReference type="InterPro" id="IPR001714">
    <property type="entry name" value="Pept_M24_MAP"/>
</dbReference>
<comment type="similarity">
    <text evidence="6">Belongs to the peptidase M24A family. Methionine aminopeptidase type 1 subfamily.</text>
</comment>
<evidence type="ECO:0000313" key="9">
    <source>
        <dbReference type="EMBL" id="MEY8245481.1"/>
    </source>
</evidence>
<name>A0ABV4CXW6_9BACT</name>
<dbReference type="SUPFAM" id="SSF55920">
    <property type="entry name" value="Creatinase/aminopeptidase"/>
    <property type="match status" value="1"/>
</dbReference>
<dbReference type="CDD" id="cd01086">
    <property type="entry name" value="MetAP1"/>
    <property type="match status" value="1"/>
</dbReference>
<feature type="binding site" evidence="6">
    <location>
        <position position="105"/>
    </location>
    <ligand>
        <name>a divalent metal cation</name>
        <dbReference type="ChEBI" id="CHEBI:60240"/>
        <label>2</label>
        <note>catalytic</note>
    </ligand>
</feature>
<comment type="cofactor">
    <cofactor evidence="6">
        <name>Co(2+)</name>
        <dbReference type="ChEBI" id="CHEBI:48828"/>
    </cofactor>
    <cofactor evidence="6">
        <name>Zn(2+)</name>
        <dbReference type="ChEBI" id="CHEBI:29105"/>
    </cofactor>
    <cofactor evidence="6">
        <name>Mn(2+)</name>
        <dbReference type="ChEBI" id="CHEBI:29035"/>
    </cofactor>
    <cofactor evidence="6">
        <name>Fe(2+)</name>
        <dbReference type="ChEBI" id="CHEBI:29033"/>
    </cofactor>
    <text evidence="6">Binds 2 divalent metal cations per subunit. Has a high-affinity and a low affinity metal-binding site. The true nature of the physiological cofactor is under debate. The enzyme is active with cobalt, zinc, manganese or divalent iron ions. Most likely, methionine aminopeptidases function as mononuclear Fe(2+)-metalloproteases under physiological conditions, and the catalytically relevant metal-binding site has been assigned to the histidine-containing high-affinity site.</text>
</comment>
<evidence type="ECO:0000313" key="10">
    <source>
        <dbReference type="Proteomes" id="UP001565200"/>
    </source>
</evidence>
<dbReference type="Gene3D" id="3.90.230.10">
    <property type="entry name" value="Creatinase/methionine aminopeptidase superfamily"/>
    <property type="match status" value="1"/>
</dbReference>